<evidence type="ECO:0000313" key="14">
    <source>
        <dbReference type="EMBL" id="AXL97640.1"/>
    </source>
</evidence>
<proteinExistence type="inferred from homology"/>
<gene>
    <name evidence="14" type="primary">TGB3</name>
</gene>
<dbReference type="GO" id="GO:0046740">
    <property type="term" value="P:transport of virus in host, cell to cell"/>
    <property type="evidence" value="ECO:0007669"/>
    <property type="project" value="UniProtKB-KW"/>
</dbReference>
<keyword evidence="8" id="KW-0916">Viral movement protein</keyword>
<accession>A0A346CP45</accession>
<dbReference type="EMBL" id="MH379107">
    <property type="protein sequence ID" value="AXL97640.1"/>
    <property type="molecule type" value="Genomic_RNA"/>
</dbReference>
<reference evidence="14" key="1">
    <citation type="submission" date="2018-05" db="EMBL/GenBank/DDBJ databases">
        <title>Molecular characterization of a carlavirus challenging current sequence-based species demarcation criteria for carlaviruses.</title>
        <authorList>
            <person name="Cheng X."/>
            <person name="Wu X."/>
            <person name="Liu J."/>
            <person name="Chai M."/>
        </authorList>
    </citation>
    <scope>NUCLEOTIDE SEQUENCE</scope>
    <source>
        <strain evidence="14">PVH-HZ</strain>
    </source>
</reference>
<comment type="function">
    <text evidence="11">Plays a role in viral cell-to-cell propagation, by facilitating genome transport to neighboring plant cells through plasmosdesmata. May induce the formation of granular vesicles derived from the Endoplasmic reticulum, which align on actin filaments.</text>
</comment>
<evidence type="ECO:0000256" key="10">
    <source>
        <dbReference type="ARBA" id="ARBA00023184"/>
    </source>
</evidence>
<keyword evidence="6" id="KW-1043">Host membrane</keyword>
<evidence type="ECO:0000256" key="13">
    <source>
        <dbReference type="ARBA" id="ARBA00033148"/>
    </source>
</evidence>
<evidence type="ECO:0000256" key="2">
    <source>
        <dbReference type="ARBA" id="ARBA00010355"/>
    </source>
</evidence>
<organism evidence="14">
    <name type="scientific">Potato virus H</name>
    <dbReference type="NCBI Taxonomy" id="1046402"/>
    <lineage>
        <taxon>Viruses</taxon>
        <taxon>Riboviria</taxon>
        <taxon>Orthornavirae</taxon>
        <taxon>Kitrinoviricota</taxon>
        <taxon>Alsuviricetes</taxon>
        <taxon>Tymovirales</taxon>
        <taxon>Betaflexiviridae</taxon>
        <taxon>Quinvirinae</taxon>
        <taxon>Carlavirus</taxon>
        <taxon>Carlavirus chisolani</taxon>
    </lineage>
</organism>
<dbReference type="GO" id="GO:0044167">
    <property type="term" value="C:host cell endoplasmic reticulum membrane"/>
    <property type="evidence" value="ECO:0007669"/>
    <property type="project" value="UniProtKB-SubCell"/>
</dbReference>
<keyword evidence="10" id="KW-1038">Host endoplasmic reticulum</keyword>
<comment type="subcellular location">
    <subcellularLocation>
        <location evidence="1">Host endoplasmic reticulum membrane</location>
    </subcellularLocation>
</comment>
<sequence length="67" mass="7348">MFELSRLTLYGLVIVAAFSLCSAVLHLLQSGTGCTVIITGESVKIIGCEFTDKFLEYARGLKPAKHW</sequence>
<name>A0A346CP45_9VIRU</name>
<keyword evidence="5" id="KW-0812">Transmembrane</keyword>
<evidence type="ECO:0000256" key="1">
    <source>
        <dbReference type="ARBA" id="ARBA00004625"/>
    </source>
</evidence>
<dbReference type="Pfam" id="PF02495">
    <property type="entry name" value="TGBp3"/>
    <property type="match status" value="1"/>
</dbReference>
<evidence type="ECO:0000256" key="4">
    <source>
        <dbReference type="ARBA" id="ARBA00022448"/>
    </source>
</evidence>
<comment type="similarity">
    <text evidence="2">Belongs to the Tymovirales TGBp3 protein family.</text>
</comment>
<evidence type="ECO:0000256" key="9">
    <source>
        <dbReference type="ARBA" id="ARBA00023136"/>
    </source>
</evidence>
<protein>
    <recommendedName>
        <fullName evidence="3">Movement protein TGBp3</fullName>
    </recommendedName>
    <alternativeName>
        <fullName evidence="12">7 kDa protein</fullName>
    </alternativeName>
    <alternativeName>
        <fullName evidence="13">Triple gene block 3 protein</fullName>
    </alternativeName>
</protein>
<evidence type="ECO:0000256" key="7">
    <source>
        <dbReference type="ARBA" id="ARBA00022989"/>
    </source>
</evidence>
<evidence type="ECO:0000256" key="6">
    <source>
        <dbReference type="ARBA" id="ARBA00022870"/>
    </source>
</evidence>
<keyword evidence="7" id="KW-1133">Transmembrane helix</keyword>
<keyword evidence="4" id="KW-0813">Transport</keyword>
<evidence type="ECO:0000256" key="8">
    <source>
        <dbReference type="ARBA" id="ARBA00023031"/>
    </source>
</evidence>
<dbReference type="InterPro" id="IPR003411">
    <property type="entry name" value="TGBp3"/>
</dbReference>
<evidence type="ECO:0000256" key="3">
    <source>
        <dbReference type="ARBA" id="ARBA00013812"/>
    </source>
</evidence>
<evidence type="ECO:0000256" key="5">
    <source>
        <dbReference type="ARBA" id="ARBA00022692"/>
    </source>
</evidence>
<evidence type="ECO:0000256" key="12">
    <source>
        <dbReference type="ARBA" id="ARBA00030266"/>
    </source>
</evidence>
<evidence type="ECO:0000256" key="11">
    <source>
        <dbReference type="ARBA" id="ARBA00025270"/>
    </source>
</evidence>
<keyword evidence="9" id="KW-0472">Membrane</keyword>
<dbReference type="PROSITE" id="PS51257">
    <property type="entry name" value="PROKAR_LIPOPROTEIN"/>
    <property type="match status" value="1"/>
</dbReference>